<dbReference type="AlphaFoldDB" id="A0A841I173"/>
<dbReference type="EC" id="2.1.1.217" evidence="1"/>
<dbReference type="RefSeq" id="WP_343058383.1">
    <property type="nucleotide sequence ID" value="NZ_JACHHG010000008.1"/>
</dbReference>
<gene>
    <name evidence="1" type="ORF">HNR42_002418</name>
</gene>
<dbReference type="PANTHER" id="PTHR38451">
    <property type="entry name" value="TRNA (ADENINE(22)-N(1))-METHYLTRANSFERASE"/>
    <property type="match status" value="1"/>
</dbReference>
<keyword evidence="2" id="KW-1185">Reference proteome</keyword>
<dbReference type="GO" id="GO:0160105">
    <property type="term" value="F:tRNA (adenine(22)-N1)-methyltransferase activity"/>
    <property type="evidence" value="ECO:0007669"/>
    <property type="project" value="UniProtKB-EC"/>
</dbReference>
<comment type="caution">
    <text evidence="1">The sequence shown here is derived from an EMBL/GenBank/DDBJ whole genome shotgun (WGS) entry which is preliminary data.</text>
</comment>
<sequence>MRPLLLPRLEERLQAVLQRIRSEVHADIGSDHAHLPLHLLASGRVRRCVVVEKTAAPAAVARATLEAFGWLHAAEVRVADGLSGLHPGEVRSVSITGMGAKTVRDILEGRPERLDGVNRLVLQPNDEPSALRRWARERGWHLEDEALLAGYWAYPLLCFVRGEGEDPAYAGHDLELALRFGPQLLSRRDPLLRRTLEAHSGRLERVQVHGNPRTLRELAQVRAALALWD</sequence>
<dbReference type="Gene3D" id="3.40.50.150">
    <property type="entry name" value="Vaccinia Virus protein VP39"/>
    <property type="match status" value="1"/>
</dbReference>
<dbReference type="EMBL" id="JACHHG010000008">
    <property type="protein sequence ID" value="MBB6098983.1"/>
    <property type="molecule type" value="Genomic_DNA"/>
</dbReference>
<accession>A0A841I173</accession>
<keyword evidence="1" id="KW-0808">Transferase</keyword>
<evidence type="ECO:0000313" key="1">
    <source>
        <dbReference type="EMBL" id="MBB6098983.1"/>
    </source>
</evidence>
<dbReference type="Pfam" id="PF04816">
    <property type="entry name" value="TrmK"/>
    <property type="match status" value="1"/>
</dbReference>
<dbReference type="InterPro" id="IPR029063">
    <property type="entry name" value="SAM-dependent_MTases_sf"/>
</dbReference>
<protein>
    <submittedName>
        <fullName evidence="1">tRNA (Adenine22-N1)-methyltransferase</fullName>
        <ecNumber evidence="1">2.1.1.217</ecNumber>
    </submittedName>
</protein>
<dbReference type="PIRSF" id="PIRSF018637">
    <property type="entry name" value="TrmK"/>
    <property type="match status" value="1"/>
</dbReference>
<keyword evidence="1" id="KW-0489">Methyltransferase</keyword>
<evidence type="ECO:0000313" key="2">
    <source>
        <dbReference type="Proteomes" id="UP000569951"/>
    </source>
</evidence>
<name>A0A841I173_9DEIO</name>
<proteinExistence type="predicted"/>
<organism evidence="1 2">
    <name type="scientific">Deinobacterium chartae</name>
    <dbReference type="NCBI Taxonomy" id="521158"/>
    <lineage>
        <taxon>Bacteria</taxon>
        <taxon>Thermotogati</taxon>
        <taxon>Deinococcota</taxon>
        <taxon>Deinococci</taxon>
        <taxon>Deinococcales</taxon>
        <taxon>Deinococcaceae</taxon>
        <taxon>Deinobacterium</taxon>
    </lineage>
</organism>
<reference evidence="1 2" key="1">
    <citation type="submission" date="2020-08" db="EMBL/GenBank/DDBJ databases">
        <title>Genomic Encyclopedia of Type Strains, Phase IV (KMG-IV): sequencing the most valuable type-strain genomes for metagenomic binning, comparative biology and taxonomic classification.</title>
        <authorList>
            <person name="Goeker M."/>
        </authorList>
    </citation>
    <scope>NUCLEOTIDE SEQUENCE [LARGE SCALE GENOMIC DNA]</scope>
    <source>
        <strain evidence="1 2">DSM 21458</strain>
    </source>
</reference>
<dbReference type="PANTHER" id="PTHR38451:SF1">
    <property type="entry name" value="TRNA (ADENINE(22)-N(1))-METHYLTRANSFERASE"/>
    <property type="match status" value="1"/>
</dbReference>
<dbReference type="Proteomes" id="UP000569951">
    <property type="component" value="Unassembled WGS sequence"/>
</dbReference>
<dbReference type="GO" id="GO:0032259">
    <property type="term" value="P:methylation"/>
    <property type="evidence" value="ECO:0007669"/>
    <property type="project" value="UniProtKB-KW"/>
</dbReference>
<dbReference type="InterPro" id="IPR006901">
    <property type="entry name" value="TrmK"/>
</dbReference>